<dbReference type="HOGENOM" id="CLU_879991_0_0_1"/>
<gene>
    <name evidence="1" type="ORF">DACRYDRAFT_17769</name>
</gene>
<dbReference type="AlphaFoldDB" id="M5FT22"/>
<dbReference type="InterPro" id="IPR022025">
    <property type="entry name" value="Amidoligase_2"/>
</dbReference>
<protein>
    <recommendedName>
        <fullName evidence="3">Amidoligase enzyme</fullName>
    </recommendedName>
</protein>
<evidence type="ECO:0008006" key="3">
    <source>
        <dbReference type="Google" id="ProtNLM"/>
    </source>
</evidence>
<organism evidence="1 2">
    <name type="scientific">Dacryopinax primogenitus (strain DJM 731)</name>
    <name type="common">Brown rot fungus</name>
    <dbReference type="NCBI Taxonomy" id="1858805"/>
    <lineage>
        <taxon>Eukaryota</taxon>
        <taxon>Fungi</taxon>
        <taxon>Dikarya</taxon>
        <taxon>Basidiomycota</taxon>
        <taxon>Agaricomycotina</taxon>
        <taxon>Dacrymycetes</taxon>
        <taxon>Dacrymycetales</taxon>
        <taxon>Dacrymycetaceae</taxon>
        <taxon>Dacryopinax</taxon>
    </lineage>
</organism>
<dbReference type="Pfam" id="PF12224">
    <property type="entry name" value="Amidoligase_2"/>
    <property type="match status" value="1"/>
</dbReference>
<dbReference type="PANTHER" id="PTHR36847:SF1">
    <property type="entry name" value="AMIDOLIGASE ENZYME"/>
    <property type="match status" value="1"/>
</dbReference>
<dbReference type="EMBL" id="JH795871">
    <property type="protein sequence ID" value="EJT99138.1"/>
    <property type="molecule type" value="Genomic_DNA"/>
</dbReference>
<dbReference type="OrthoDB" id="412402at2759"/>
<dbReference type="PANTHER" id="PTHR36847">
    <property type="entry name" value="AMIDOLIGASE ENZYME"/>
    <property type="match status" value="1"/>
</dbReference>
<evidence type="ECO:0000313" key="1">
    <source>
        <dbReference type="EMBL" id="EJT99138.1"/>
    </source>
</evidence>
<reference evidence="1 2" key="1">
    <citation type="journal article" date="2012" name="Science">
        <title>The Paleozoic origin of enzymatic lignin decomposition reconstructed from 31 fungal genomes.</title>
        <authorList>
            <person name="Floudas D."/>
            <person name="Binder M."/>
            <person name="Riley R."/>
            <person name="Barry K."/>
            <person name="Blanchette R.A."/>
            <person name="Henrissat B."/>
            <person name="Martinez A.T."/>
            <person name="Otillar R."/>
            <person name="Spatafora J.W."/>
            <person name="Yadav J.S."/>
            <person name="Aerts A."/>
            <person name="Benoit I."/>
            <person name="Boyd A."/>
            <person name="Carlson A."/>
            <person name="Copeland A."/>
            <person name="Coutinho P.M."/>
            <person name="de Vries R.P."/>
            <person name="Ferreira P."/>
            <person name="Findley K."/>
            <person name="Foster B."/>
            <person name="Gaskell J."/>
            <person name="Glotzer D."/>
            <person name="Gorecki P."/>
            <person name="Heitman J."/>
            <person name="Hesse C."/>
            <person name="Hori C."/>
            <person name="Igarashi K."/>
            <person name="Jurgens J.A."/>
            <person name="Kallen N."/>
            <person name="Kersten P."/>
            <person name="Kohler A."/>
            <person name="Kuees U."/>
            <person name="Kumar T.K.A."/>
            <person name="Kuo A."/>
            <person name="LaButti K."/>
            <person name="Larrondo L.F."/>
            <person name="Lindquist E."/>
            <person name="Ling A."/>
            <person name="Lombard V."/>
            <person name="Lucas S."/>
            <person name="Lundell T."/>
            <person name="Martin R."/>
            <person name="McLaughlin D.J."/>
            <person name="Morgenstern I."/>
            <person name="Morin E."/>
            <person name="Murat C."/>
            <person name="Nagy L.G."/>
            <person name="Nolan M."/>
            <person name="Ohm R.A."/>
            <person name="Patyshakuliyeva A."/>
            <person name="Rokas A."/>
            <person name="Ruiz-Duenas F.J."/>
            <person name="Sabat G."/>
            <person name="Salamov A."/>
            <person name="Samejima M."/>
            <person name="Schmutz J."/>
            <person name="Slot J.C."/>
            <person name="St John F."/>
            <person name="Stenlid J."/>
            <person name="Sun H."/>
            <person name="Sun S."/>
            <person name="Syed K."/>
            <person name="Tsang A."/>
            <person name="Wiebenga A."/>
            <person name="Young D."/>
            <person name="Pisabarro A."/>
            <person name="Eastwood D.C."/>
            <person name="Martin F."/>
            <person name="Cullen D."/>
            <person name="Grigoriev I.V."/>
            <person name="Hibbett D.S."/>
        </authorList>
    </citation>
    <scope>NUCLEOTIDE SEQUENCE [LARGE SCALE GENOMIC DNA]</scope>
    <source>
        <strain evidence="1 2">DJM-731 SS1</strain>
    </source>
</reference>
<keyword evidence="2" id="KW-1185">Reference proteome</keyword>
<dbReference type="Proteomes" id="UP000030653">
    <property type="component" value="Unassembled WGS sequence"/>
</dbReference>
<dbReference type="STRING" id="1858805.M5FT22"/>
<proteinExistence type="predicted"/>
<dbReference type="GeneID" id="63686368"/>
<dbReference type="RefSeq" id="XP_040626036.1">
    <property type="nucleotide sequence ID" value="XM_040771306.1"/>
</dbReference>
<sequence length="344" mass="39147">MYPAPVQPAVPHPLAHTLGFEIEFLIQSDLQLFTLQQEVAHVINTTGLARARPQQEDAHPGTGVWLVGRDSSITGGRGEQGIEIITGVYWDVPGLEGATNGWRNVLRGVFAALQRYYKQRMKTSKSAALHVHVGVGVGKGVHWEFEDAKRLAYVVTLMEAQLDMFHSEERRNPPDAMGRAHMDQWIHSLRYSPVLAQLSNEQVAERIAVCKDWEPLLLTVQADWEGVRPWRRGYRVNFLSLEKYGTVEFRQHACSIDGDEMVDWGFLLLRICRWVRITSEGTIRDMCVRGRVKLVDLFPPTTTAGYVDWRGMELVRQVIEPPPGRLPKRRKVTVEEVNRECMVS</sequence>
<accession>M5FT22</accession>
<evidence type="ECO:0000313" key="2">
    <source>
        <dbReference type="Proteomes" id="UP000030653"/>
    </source>
</evidence>
<name>M5FT22_DACPD</name>